<dbReference type="AlphaFoldDB" id="A0ABD0U7U9"/>
<gene>
    <name evidence="12" type="ORF">M5K25_023387</name>
</gene>
<dbReference type="InterPro" id="IPR048674">
    <property type="entry name" value="COQ9_HTH"/>
</dbReference>
<dbReference type="PANTHER" id="PTHR21427:SF19">
    <property type="entry name" value="UBIQUINONE BIOSYNTHESIS PROTEIN COQ9, MITOCHONDRIAL"/>
    <property type="match status" value="1"/>
</dbReference>
<dbReference type="GO" id="GO:0005739">
    <property type="term" value="C:mitochondrion"/>
    <property type="evidence" value="ECO:0007669"/>
    <property type="project" value="UniProtKB-SubCell"/>
</dbReference>
<evidence type="ECO:0000256" key="2">
    <source>
        <dbReference type="ARBA" id="ARBA00004749"/>
    </source>
</evidence>
<dbReference type="Pfam" id="PF08511">
    <property type="entry name" value="COQ9"/>
    <property type="match status" value="1"/>
</dbReference>
<evidence type="ECO:0000313" key="13">
    <source>
        <dbReference type="Proteomes" id="UP001552299"/>
    </source>
</evidence>
<feature type="domain" description="COQ9 C-terminal" evidence="10">
    <location>
        <begin position="191"/>
        <end position="260"/>
    </location>
</feature>
<dbReference type="NCBIfam" id="TIGR02396">
    <property type="entry name" value="diverge_rpsU"/>
    <property type="match status" value="1"/>
</dbReference>
<dbReference type="InterPro" id="IPR013718">
    <property type="entry name" value="COQ9_C"/>
</dbReference>
<keyword evidence="13" id="KW-1185">Reference proteome</keyword>
<dbReference type="GO" id="GO:0006744">
    <property type="term" value="P:ubiquinone biosynthetic process"/>
    <property type="evidence" value="ECO:0007669"/>
    <property type="project" value="UniProtKB-UniRule"/>
</dbReference>
<protein>
    <recommendedName>
        <fullName evidence="8">Ubiquinone biosynthesis protein</fullName>
    </recommendedName>
</protein>
<dbReference type="FunFam" id="1.10.357.10:FF:000004">
    <property type="entry name" value="Ubiquinone biosynthesis protein COQ9, mitochondrial"/>
    <property type="match status" value="1"/>
</dbReference>
<keyword evidence="4 8" id="KW-0831">Ubiquinone biosynthesis</keyword>
<evidence type="ECO:0000256" key="5">
    <source>
        <dbReference type="ARBA" id="ARBA00022946"/>
    </source>
</evidence>
<comment type="subcellular location">
    <subcellularLocation>
        <location evidence="1 8">Mitochondrion</location>
    </subcellularLocation>
</comment>
<dbReference type="Pfam" id="PF21392">
    <property type="entry name" value="COQ9_N"/>
    <property type="match status" value="1"/>
</dbReference>
<comment type="pathway">
    <text evidence="2 8">Cofactor biosynthesis; ubiquinone biosynthesis.</text>
</comment>
<organism evidence="12 13">
    <name type="scientific">Dendrobium thyrsiflorum</name>
    <name type="common">Pinecone-like raceme dendrobium</name>
    <name type="synonym">Orchid</name>
    <dbReference type="NCBI Taxonomy" id="117978"/>
    <lineage>
        <taxon>Eukaryota</taxon>
        <taxon>Viridiplantae</taxon>
        <taxon>Streptophyta</taxon>
        <taxon>Embryophyta</taxon>
        <taxon>Tracheophyta</taxon>
        <taxon>Spermatophyta</taxon>
        <taxon>Magnoliopsida</taxon>
        <taxon>Liliopsida</taxon>
        <taxon>Asparagales</taxon>
        <taxon>Orchidaceae</taxon>
        <taxon>Epidendroideae</taxon>
        <taxon>Malaxideae</taxon>
        <taxon>Dendrobiinae</taxon>
        <taxon>Dendrobium</taxon>
    </lineage>
</organism>
<reference evidence="12 13" key="1">
    <citation type="journal article" date="2024" name="Plant Biotechnol. J.">
        <title>Dendrobium thyrsiflorum genome and its molecular insights into genes involved in important horticultural traits.</title>
        <authorList>
            <person name="Chen B."/>
            <person name="Wang J.Y."/>
            <person name="Zheng P.J."/>
            <person name="Li K.L."/>
            <person name="Liang Y.M."/>
            <person name="Chen X.F."/>
            <person name="Zhang C."/>
            <person name="Zhao X."/>
            <person name="He X."/>
            <person name="Zhang G.Q."/>
            <person name="Liu Z.J."/>
            <person name="Xu Q."/>
        </authorList>
    </citation>
    <scope>NUCLEOTIDE SEQUENCE [LARGE SCALE GENOMIC DNA]</scope>
    <source>
        <strain evidence="12">GZMU011</strain>
    </source>
</reference>
<name>A0ABD0U7U9_DENTH</name>
<evidence type="ECO:0000259" key="11">
    <source>
        <dbReference type="Pfam" id="PF21392"/>
    </source>
</evidence>
<evidence type="ECO:0000256" key="1">
    <source>
        <dbReference type="ARBA" id="ARBA00004173"/>
    </source>
</evidence>
<evidence type="ECO:0000256" key="6">
    <source>
        <dbReference type="ARBA" id="ARBA00023121"/>
    </source>
</evidence>
<feature type="compositionally biased region" description="Polar residues" evidence="9">
    <location>
        <begin position="31"/>
        <end position="57"/>
    </location>
</feature>
<keyword evidence="6 8" id="KW-0446">Lipid-binding</keyword>
<comment type="similarity">
    <text evidence="3 8">Belongs to the COQ9 family.</text>
</comment>
<proteinExistence type="inferred from homology"/>
<evidence type="ECO:0000313" key="12">
    <source>
        <dbReference type="EMBL" id="KAL0908875.1"/>
    </source>
</evidence>
<evidence type="ECO:0000256" key="8">
    <source>
        <dbReference type="RuleBase" id="RU366063"/>
    </source>
</evidence>
<evidence type="ECO:0000256" key="3">
    <source>
        <dbReference type="ARBA" id="ARBA00010766"/>
    </source>
</evidence>
<comment type="function">
    <text evidence="8">Membrane-associated protein that warps the membrane surface to access and bind aromatic isoprenes with high specificity, including ubiquinone (CoQ) isoprene intermediates and presents them directly to Coq7, therefore facilitating the Coq7-mediated hydroxylase step. Participates in the biosynthesis of coenzyme Q, also named ubiquinone, an essential lipid-soluble electron transporter for aerobic cellular respiration.</text>
</comment>
<accession>A0ABD0U7U9</accession>
<feature type="domain" description="Ubiquinone biosynthesis protein COQ9 HTH" evidence="11">
    <location>
        <begin position="80"/>
        <end position="108"/>
    </location>
</feature>
<dbReference type="GO" id="GO:0008289">
    <property type="term" value="F:lipid binding"/>
    <property type="evidence" value="ECO:0007669"/>
    <property type="project" value="UniProtKB-UniRule"/>
</dbReference>
<comment type="caution">
    <text evidence="12">The sequence shown here is derived from an EMBL/GenBank/DDBJ whole genome shotgun (WGS) entry which is preliminary data.</text>
</comment>
<evidence type="ECO:0000256" key="4">
    <source>
        <dbReference type="ARBA" id="ARBA00022688"/>
    </source>
</evidence>
<evidence type="ECO:0000256" key="9">
    <source>
        <dbReference type="SAM" id="MobiDB-lite"/>
    </source>
</evidence>
<evidence type="ECO:0000259" key="10">
    <source>
        <dbReference type="Pfam" id="PF08511"/>
    </source>
</evidence>
<evidence type="ECO:0000256" key="7">
    <source>
        <dbReference type="ARBA" id="ARBA00023128"/>
    </source>
</evidence>
<keyword evidence="5" id="KW-0809">Transit peptide</keyword>
<keyword evidence="7 8" id="KW-0496">Mitochondrion</keyword>
<dbReference type="Proteomes" id="UP001552299">
    <property type="component" value="Unassembled WGS sequence"/>
</dbReference>
<dbReference type="Gene3D" id="1.10.357.10">
    <property type="entry name" value="Tetracycline Repressor, domain 2"/>
    <property type="match status" value="1"/>
</dbReference>
<feature type="region of interest" description="Disordered" evidence="9">
    <location>
        <begin position="31"/>
        <end position="75"/>
    </location>
</feature>
<dbReference type="PANTHER" id="PTHR21427">
    <property type="entry name" value="UBIQUINONE BIOSYNTHESIS PROTEIN COQ9, MITOCHONDRIAL"/>
    <property type="match status" value="1"/>
</dbReference>
<sequence>MIRSAAYRFIQHSTGSRRGFFVTPFLRLSTDASTIPPSPQNPFSHQQQPNQENTTSKGGEDDEATHKERSYRTKVGSSYEDEQARVLRAALSHVPRLGWSDSALISGARDIGVSPSIVGSFPRKEAALVEFFMDDCLQKLIDRIDSGEVLNELILSDRLVKLIRIRLEMQVPYISKWPQALSIQAQPMNLPTSLKQRTALVDEIWHAAGDKGSDIDWYVKRTVLGGIYSTSEVYMITDDSPEYQSTWNFLEHRIKDAFELQKSVQEVAYLAEAIGTSMGSSIQGFMKRVFQG</sequence>
<dbReference type="InterPro" id="IPR012762">
    <property type="entry name" value="Ubiq_biosynth_COQ9"/>
</dbReference>
<dbReference type="EMBL" id="JANQDX010000017">
    <property type="protein sequence ID" value="KAL0908875.1"/>
    <property type="molecule type" value="Genomic_DNA"/>
</dbReference>